<reference evidence="4" key="1">
    <citation type="submission" date="2023-06" db="EMBL/GenBank/DDBJ databases">
        <title>Male Hemibagrus guttatus genome.</title>
        <authorList>
            <person name="Bian C."/>
        </authorList>
    </citation>
    <scope>NUCLEOTIDE SEQUENCE</scope>
    <source>
        <strain evidence="4">Male_cb2023</strain>
        <tissue evidence="4">Muscle</tissue>
    </source>
</reference>
<dbReference type="Proteomes" id="UP001274896">
    <property type="component" value="Unassembled WGS sequence"/>
</dbReference>
<dbReference type="InterPro" id="IPR039045">
    <property type="entry name" value="SCHIP_1"/>
</dbReference>
<proteinExistence type="predicted"/>
<feature type="coiled-coil region" evidence="1">
    <location>
        <begin position="418"/>
        <end position="452"/>
    </location>
</feature>
<name>A0AAE0Q3R7_9TELE</name>
<sequence>MTDYREDGMDLASDASSRSGSESNSNSNKVTPCSECKSSPSMELAALDDYDEEDEEFQQYKKRVIEDWESEYDADNQNSQDRTLRKAVNGRSLAEELQEVKSSPVPASEELKQNGNLILPRKAQAKAIPKSPGTGGGGGEGGLGVGGMGFEGCYRLGGYKEDSVVEESQLPTMDWAALERHLAGLQFREQQENHNRNLGRTNSMNLLEHSNIVTVTKGQDFTMRQTASATILCINIRQIFKPAAPCSAQKNERESIRQKLALGSFFDDGPGIYTSCSKSGKPSLSSRLQSGMNLQICFVNDSGSDKDSDADDSKTETSLDTPLSPMSKQSSSYSDRDTTEEDSESLEDMDFLSRQKKLQAEAKLALAMAKPMAKMQVEVEKQNRKKSPVADLLPHMPHISECLMKRSLKPTDLRDMTLGQLQVIVNDLHSQIESLNEELVQLLLIRDELHMEQDAMLVDIEDLTRHAESQQKHMAEKTLSK</sequence>
<dbReference type="EMBL" id="JAUCMX010000022">
    <property type="protein sequence ID" value="KAK3513489.1"/>
    <property type="molecule type" value="Genomic_DNA"/>
</dbReference>
<gene>
    <name evidence="4" type="ORF">QTP70_015503</name>
</gene>
<evidence type="ECO:0000256" key="2">
    <source>
        <dbReference type="SAM" id="MobiDB-lite"/>
    </source>
</evidence>
<accession>A0AAE0Q3R7</accession>
<feature type="region of interest" description="Disordered" evidence="2">
    <location>
        <begin position="1"/>
        <end position="40"/>
    </location>
</feature>
<dbReference type="Pfam" id="PF10148">
    <property type="entry name" value="SCHIP-1_C"/>
    <property type="match status" value="1"/>
</dbReference>
<comment type="caution">
    <text evidence="4">The sequence shown here is derived from an EMBL/GenBank/DDBJ whole genome shotgun (WGS) entry which is preliminary data.</text>
</comment>
<evidence type="ECO:0000256" key="1">
    <source>
        <dbReference type="SAM" id="Coils"/>
    </source>
</evidence>
<feature type="compositionally biased region" description="Low complexity" evidence="2">
    <location>
        <begin position="13"/>
        <end position="28"/>
    </location>
</feature>
<dbReference type="AlphaFoldDB" id="A0AAE0Q3R7"/>
<feature type="compositionally biased region" description="Basic and acidic residues" evidence="2">
    <location>
        <begin position="303"/>
        <end position="317"/>
    </location>
</feature>
<keyword evidence="1" id="KW-0175">Coiled coil</keyword>
<protein>
    <recommendedName>
        <fullName evidence="3">Schwannomin interacting protein 1 C-terminal domain-containing protein</fullName>
    </recommendedName>
</protein>
<evidence type="ECO:0000259" key="3">
    <source>
        <dbReference type="Pfam" id="PF10148"/>
    </source>
</evidence>
<feature type="region of interest" description="Disordered" evidence="2">
    <location>
        <begin position="303"/>
        <end position="350"/>
    </location>
</feature>
<feature type="compositionally biased region" description="Polar residues" evidence="2">
    <location>
        <begin position="318"/>
        <end position="329"/>
    </location>
</feature>
<dbReference type="InterPro" id="IPR015649">
    <property type="entry name" value="SCHIP_1_C"/>
</dbReference>
<dbReference type="PANTHER" id="PTHR13103">
    <property type="entry name" value="SCHWANNOMIN INTERACTING PROTEIN 1"/>
    <property type="match status" value="1"/>
</dbReference>
<organism evidence="4 5">
    <name type="scientific">Hemibagrus guttatus</name>
    <dbReference type="NCBI Taxonomy" id="175788"/>
    <lineage>
        <taxon>Eukaryota</taxon>
        <taxon>Metazoa</taxon>
        <taxon>Chordata</taxon>
        <taxon>Craniata</taxon>
        <taxon>Vertebrata</taxon>
        <taxon>Euteleostomi</taxon>
        <taxon>Actinopterygii</taxon>
        <taxon>Neopterygii</taxon>
        <taxon>Teleostei</taxon>
        <taxon>Ostariophysi</taxon>
        <taxon>Siluriformes</taxon>
        <taxon>Bagridae</taxon>
        <taxon>Hemibagrus</taxon>
    </lineage>
</organism>
<dbReference type="GO" id="GO:0030054">
    <property type="term" value="C:cell junction"/>
    <property type="evidence" value="ECO:0007669"/>
    <property type="project" value="TreeGrafter"/>
</dbReference>
<dbReference type="GO" id="GO:0035332">
    <property type="term" value="P:positive regulation of hippo signaling"/>
    <property type="evidence" value="ECO:0007669"/>
    <property type="project" value="TreeGrafter"/>
</dbReference>
<feature type="compositionally biased region" description="Acidic residues" evidence="2">
    <location>
        <begin position="338"/>
        <end position="350"/>
    </location>
</feature>
<feature type="domain" description="Schwannomin interacting protein 1 C-terminal" evidence="3">
    <location>
        <begin position="249"/>
        <end position="477"/>
    </location>
</feature>
<keyword evidence="5" id="KW-1185">Reference proteome</keyword>
<dbReference type="GO" id="GO:0005886">
    <property type="term" value="C:plasma membrane"/>
    <property type="evidence" value="ECO:0007669"/>
    <property type="project" value="TreeGrafter"/>
</dbReference>
<evidence type="ECO:0000313" key="4">
    <source>
        <dbReference type="EMBL" id="KAK3513489.1"/>
    </source>
</evidence>
<dbReference type="PANTHER" id="PTHR13103:SF4">
    <property type="entry name" value="SCHWANNOMIN-INTERACTING PROTEIN 1-LIKE ISOFORM X1"/>
    <property type="match status" value="1"/>
</dbReference>
<evidence type="ECO:0000313" key="5">
    <source>
        <dbReference type="Proteomes" id="UP001274896"/>
    </source>
</evidence>